<dbReference type="GO" id="GO:0009246">
    <property type="term" value="P:enterobacterial common antigen biosynthetic process"/>
    <property type="evidence" value="ECO:0007669"/>
    <property type="project" value="TreeGrafter"/>
</dbReference>
<accession>A0A855YHJ8</accession>
<feature type="transmembrane region" description="Helical" evidence="7">
    <location>
        <begin position="307"/>
        <end position="329"/>
    </location>
</feature>
<keyword evidence="9" id="KW-0012">Acyltransferase</keyword>
<evidence type="ECO:0000259" key="8">
    <source>
        <dbReference type="Pfam" id="PF01757"/>
    </source>
</evidence>
<feature type="transmembrane region" description="Helical" evidence="7">
    <location>
        <begin position="9"/>
        <end position="26"/>
    </location>
</feature>
<feature type="transmembrane region" description="Helical" evidence="7">
    <location>
        <begin position="124"/>
        <end position="142"/>
    </location>
</feature>
<evidence type="ECO:0000256" key="4">
    <source>
        <dbReference type="ARBA" id="ARBA00022692"/>
    </source>
</evidence>
<feature type="transmembrane region" description="Helical" evidence="7">
    <location>
        <begin position="184"/>
        <end position="202"/>
    </location>
</feature>
<dbReference type="EMBL" id="QGTZ01000001">
    <property type="protein sequence ID" value="PWW45230.1"/>
    <property type="molecule type" value="Genomic_DNA"/>
</dbReference>
<feature type="transmembrane region" description="Helical" evidence="7">
    <location>
        <begin position="154"/>
        <end position="178"/>
    </location>
</feature>
<feature type="transmembrane region" description="Helical" evidence="7">
    <location>
        <begin position="222"/>
        <end position="242"/>
    </location>
</feature>
<feature type="transmembrane region" description="Helical" evidence="7">
    <location>
        <begin position="46"/>
        <end position="66"/>
    </location>
</feature>
<evidence type="ECO:0000256" key="3">
    <source>
        <dbReference type="ARBA" id="ARBA00022475"/>
    </source>
</evidence>
<sequence>MDKKLIKEIFWLRSISCLAIVLIHAIEASIDFQSTQSGSTLFSLETLHLILLFATPTYVFISEFLLAKVYSDGVPPGFLIKRVKSLLIPYCFMGVVYAEFDMAEGYTWSAIIVETVKNIVMGDFVAWFILLIFQFYILHMILSRVLNRIPPLRALIFSFVINITYLAFFNLAQPIAIIPFHDYIWARGYWILCLGWLFYFTVGYYAGRNYEYVIQWIQRHKLWIFGSTLLMAALVFLLNDLIFTKTTSKRPDMLLYTCCVIGLIFYVSNKIHQIPRWIYHLSSYSFSIYLLHKLFMGWMPPIPEVGVIGYTIILFVSSLTGSVIMAYLFNRIPFGRYLVGGIQRVKPKETNIPVQSKTAIET</sequence>
<comment type="subcellular location">
    <subcellularLocation>
        <location evidence="1">Cell membrane</location>
        <topology evidence="1">Multi-pass membrane protein</topology>
    </subcellularLocation>
</comment>
<feature type="transmembrane region" description="Helical" evidence="7">
    <location>
        <begin position="254"/>
        <end position="271"/>
    </location>
</feature>
<feature type="transmembrane region" description="Helical" evidence="7">
    <location>
        <begin position="87"/>
        <end position="112"/>
    </location>
</feature>
<dbReference type="Pfam" id="PF01757">
    <property type="entry name" value="Acyl_transf_3"/>
    <property type="match status" value="1"/>
</dbReference>
<dbReference type="PANTHER" id="PTHR40074">
    <property type="entry name" value="O-ACETYLTRANSFERASE WECH"/>
    <property type="match status" value="1"/>
</dbReference>
<evidence type="ECO:0000313" key="9">
    <source>
        <dbReference type="EMBL" id="PWW45230.1"/>
    </source>
</evidence>
<comment type="caution">
    <text evidence="9">The sequence shown here is derived from an EMBL/GenBank/DDBJ whole genome shotgun (WGS) entry which is preliminary data.</text>
</comment>
<keyword evidence="4 7" id="KW-0812">Transmembrane</keyword>
<gene>
    <name evidence="9" type="ORF">DET56_101431</name>
</gene>
<dbReference type="PANTHER" id="PTHR40074:SF2">
    <property type="entry name" value="O-ACETYLTRANSFERASE WECH"/>
    <property type="match status" value="1"/>
</dbReference>
<keyword evidence="3" id="KW-1003">Cell membrane</keyword>
<comment type="similarity">
    <text evidence="2">Belongs to the acyltransferase 3 family.</text>
</comment>
<reference evidence="9 10" key="1">
    <citation type="submission" date="2018-05" db="EMBL/GenBank/DDBJ databases">
        <title>Freshwater and sediment microbial communities from various areas in North America, analyzing microbe dynamics in response to fracking.</title>
        <authorList>
            <person name="Lamendella R."/>
        </authorList>
    </citation>
    <scope>NUCLEOTIDE SEQUENCE [LARGE SCALE GENOMIC DNA]</scope>
    <source>
        <strain evidence="9 10">DB-3</strain>
    </source>
</reference>
<name>A0A855YHJ8_9BACL</name>
<feature type="transmembrane region" description="Helical" evidence="7">
    <location>
        <begin position="278"/>
        <end position="295"/>
    </location>
</feature>
<dbReference type="RefSeq" id="WP_109998045.1">
    <property type="nucleotide sequence ID" value="NZ_QGTZ01000001.1"/>
</dbReference>
<proteinExistence type="inferred from homology"/>
<keyword evidence="5 7" id="KW-1133">Transmembrane helix</keyword>
<organism evidence="9 10">
    <name type="scientific">Paenibacillus pabuli</name>
    <dbReference type="NCBI Taxonomy" id="1472"/>
    <lineage>
        <taxon>Bacteria</taxon>
        <taxon>Bacillati</taxon>
        <taxon>Bacillota</taxon>
        <taxon>Bacilli</taxon>
        <taxon>Bacillales</taxon>
        <taxon>Paenibacillaceae</taxon>
        <taxon>Paenibacillus</taxon>
    </lineage>
</organism>
<evidence type="ECO:0000256" key="2">
    <source>
        <dbReference type="ARBA" id="ARBA00007400"/>
    </source>
</evidence>
<evidence type="ECO:0000256" key="6">
    <source>
        <dbReference type="ARBA" id="ARBA00023136"/>
    </source>
</evidence>
<evidence type="ECO:0000313" key="10">
    <source>
        <dbReference type="Proteomes" id="UP000247078"/>
    </source>
</evidence>
<keyword evidence="9" id="KW-0808">Transferase</keyword>
<dbReference type="InterPro" id="IPR002656">
    <property type="entry name" value="Acyl_transf_3_dom"/>
</dbReference>
<evidence type="ECO:0000256" key="1">
    <source>
        <dbReference type="ARBA" id="ARBA00004651"/>
    </source>
</evidence>
<evidence type="ECO:0000256" key="7">
    <source>
        <dbReference type="SAM" id="Phobius"/>
    </source>
</evidence>
<dbReference type="GO" id="GO:0005886">
    <property type="term" value="C:plasma membrane"/>
    <property type="evidence" value="ECO:0007669"/>
    <property type="project" value="UniProtKB-SubCell"/>
</dbReference>
<protein>
    <submittedName>
        <fullName evidence="9">Membrane-bound acyltransferase YfiQ involved in biofilm formation</fullName>
    </submittedName>
</protein>
<keyword evidence="6 7" id="KW-0472">Membrane</keyword>
<evidence type="ECO:0000256" key="5">
    <source>
        <dbReference type="ARBA" id="ARBA00022989"/>
    </source>
</evidence>
<dbReference type="AlphaFoldDB" id="A0A855YHJ8"/>
<feature type="domain" description="Acyltransferase 3" evidence="8">
    <location>
        <begin position="9"/>
        <end position="326"/>
    </location>
</feature>
<dbReference type="Proteomes" id="UP000247078">
    <property type="component" value="Unassembled WGS sequence"/>
</dbReference>
<dbReference type="GO" id="GO:0016413">
    <property type="term" value="F:O-acetyltransferase activity"/>
    <property type="evidence" value="ECO:0007669"/>
    <property type="project" value="TreeGrafter"/>
</dbReference>